<proteinExistence type="predicted"/>
<protein>
    <submittedName>
        <fullName evidence="1">Uncharacterized protein</fullName>
    </submittedName>
</protein>
<evidence type="ECO:0000313" key="1">
    <source>
        <dbReference type="EMBL" id="KAK8194233.1"/>
    </source>
</evidence>
<name>A0ACC3S3G5_9PEZI</name>
<gene>
    <name evidence="1" type="ORF">M8818_007421</name>
</gene>
<reference evidence="1" key="1">
    <citation type="submission" date="2024-02" db="EMBL/GenBank/DDBJ databases">
        <title>Metagenome Assembled Genome of Zalaria obscura JY119.</title>
        <authorList>
            <person name="Vighnesh L."/>
            <person name="Jagadeeshwari U."/>
            <person name="Venkata Ramana C."/>
            <person name="Sasikala C."/>
        </authorList>
    </citation>
    <scope>NUCLEOTIDE SEQUENCE</scope>
    <source>
        <strain evidence="1">JY119</strain>
    </source>
</reference>
<organism evidence="1 2">
    <name type="scientific">Zalaria obscura</name>
    <dbReference type="NCBI Taxonomy" id="2024903"/>
    <lineage>
        <taxon>Eukaryota</taxon>
        <taxon>Fungi</taxon>
        <taxon>Dikarya</taxon>
        <taxon>Ascomycota</taxon>
        <taxon>Pezizomycotina</taxon>
        <taxon>Dothideomycetes</taxon>
        <taxon>Dothideomycetidae</taxon>
        <taxon>Dothideales</taxon>
        <taxon>Zalariaceae</taxon>
        <taxon>Zalaria</taxon>
    </lineage>
</organism>
<comment type="caution">
    <text evidence="1">The sequence shown here is derived from an EMBL/GenBank/DDBJ whole genome shotgun (WGS) entry which is preliminary data.</text>
</comment>
<keyword evidence="2" id="KW-1185">Reference proteome</keyword>
<accession>A0ACC3S3G5</accession>
<dbReference type="Proteomes" id="UP001320706">
    <property type="component" value="Unassembled WGS sequence"/>
</dbReference>
<dbReference type="EMBL" id="JAMKPW020000043">
    <property type="protein sequence ID" value="KAK8194233.1"/>
    <property type="molecule type" value="Genomic_DNA"/>
</dbReference>
<evidence type="ECO:0000313" key="2">
    <source>
        <dbReference type="Proteomes" id="UP001320706"/>
    </source>
</evidence>
<sequence length="643" mass="71307">MSWFSARFQSPAKSQAVKSSDIPSREHPPSASAIGRKPTPQNETLFQAFEWHTPASHYPRLSKALPGLAELGMTGVWLPPGCKANSPHGNGYDCYDLWDLGEFDQKGSRATKWGSVEELEELITVARSLGVQVIWDAVLNHKTAGDATEECWAVEVDPEDRRREITPPKKIEPWIYFSFPGRGAKYSSLRWHWQHFNGTDWDQRAQKNAIYKIIDPPSPSPSSLTHPLPIPNPKAATNLTATGRRQGKDWAPDVSSENGNGDYLMFSNIDYTHAAVRADVLAWGEWMLSHRAIAGFRLDAVQHYSWTFTAAWIRQVQRAGAQQQRDRPVAIIGEYWVGDTAKLRQWLDAMPPGVRTFDAPLLYSFARLSGADAETESGSEVEVDLRRVFTGTLTEARPQAAVTLVANHDTQAGQTMAAPIAAWFRPLAYALILLREKAMPCVFFGDLYGTRGPFAEPQLGGAVLPALVLCRKVFAYGRQMEYFDARTSVGWTRLGTWDRADGCAVVMSVAGPARKRMFVGKEKGGQRWVDVLGEMKLEVVVDERGYGVFGCLAKGVGVWVNREVAGSTFPTDGVYGTGPDVPRLLPRGVELRFEVVLQLYQLHPNNKNDIATIAFLELVASFGLSIWPRSRNVGCTLGRSTVN</sequence>